<evidence type="ECO:0000256" key="1">
    <source>
        <dbReference type="SAM" id="MobiDB-lite"/>
    </source>
</evidence>
<dbReference type="PROSITE" id="PS50012">
    <property type="entry name" value="RCC1_3"/>
    <property type="match status" value="1"/>
</dbReference>
<dbReference type="EMBL" id="JACORU010000002">
    <property type="protein sequence ID" value="MBC5764591.1"/>
    <property type="molecule type" value="Genomic_DNA"/>
</dbReference>
<dbReference type="AlphaFoldDB" id="A0A923M851"/>
<accession>A0A923M851</accession>
<sequence length="870" mass="89688">MKFRLDVPALALVMALAGCGGGERVSMAQAPAAQQPTAQQASQQPQAQQADPTTGALRVFQAFYGRAPTAAEFNAFSSPNSMVLATGFAAGFAGSSDAALTSTVLGNMGVTAATVNAASLDILRTALTQYFAAYGASARGVIVNNLVGLLAGLGADATWGAAARGFNTSVDSARAVVTASTGSGGACVAGVATGFQGDIETAAANAGAGDGGSGGSGGGAAAGGGLGKVLGGTMTVTDLATGNVVGQGTTDSATGLVTIRTCSLAGPFLLRLEGKAGARYFDEGRNALVDFPAGSALHALVDQWDEHVGVSPLTEAAYRYALNNYKANAGDIAAGRASLAAGGSLVGLTRAQVVAANELVRAQVNERLTANYQLASARSLSTPIDSASNTASLNDSRYGRSAAVNGGLVRAASDFNAALAAPALTLANDLARDLTDGRINGFALDGSEIARADRSSYESVRLPAAASIGANAVAGRFGTRLTASVGRVIDEMSFTQVDGVDADSNFNVDCQGFRDAVALMSDATVTVLRMTPNNVNGVCHYSFTPADFERQQKITRFITDVKYLSTGGSVNYAVKTDGTVVGWGENFCGRLNPGLPNGKYPQPVTIPGLRDVTSIRSDWRSVIARDRAGTIYTWGFGGRDTRLGGNALCGTTPRAGGTRGDEYQDTAMRRYDAFPNAIEVYTSADTYFVLTSDGKLYGWGAGGIGMLANSDGTVDPQGNLSNFTSIATPTQIAGLGVVRKFAIGSGNAYVLEASGTVRAWGSDYDGYFGGGRPTPTPRPVVLANLTNIAQMEVTCCRGLRLRTFDGTYLTMGGLRQDIRSGAVSVAPRRVTPPEPIRHFAAFHNSIAVFFTSGKVTLDFEDTYDQTGDYR</sequence>
<dbReference type="PANTHER" id="PTHR45982:SF1">
    <property type="entry name" value="REGULATOR OF CHROMOSOME CONDENSATION"/>
    <property type="match status" value="1"/>
</dbReference>
<evidence type="ECO:0000313" key="3">
    <source>
        <dbReference type="Proteomes" id="UP000596827"/>
    </source>
</evidence>
<dbReference type="InterPro" id="IPR009091">
    <property type="entry name" value="RCC1/BLIP-II"/>
</dbReference>
<feature type="compositionally biased region" description="Low complexity" evidence="1">
    <location>
        <begin position="28"/>
        <end position="50"/>
    </location>
</feature>
<dbReference type="RefSeq" id="WP_187081050.1">
    <property type="nucleotide sequence ID" value="NZ_JACORU010000002.1"/>
</dbReference>
<gene>
    <name evidence="2" type="ORF">H8R02_09035</name>
</gene>
<dbReference type="Gene3D" id="2.130.10.30">
    <property type="entry name" value="Regulator of chromosome condensation 1/beta-lactamase-inhibitor protein II"/>
    <property type="match status" value="2"/>
</dbReference>
<name>A0A923M851_9BURK</name>
<keyword evidence="3" id="KW-1185">Reference proteome</keyword>
<dbReference type="SUPFAM" id="SSF50985">
    <property type="entry name" value="RCC1/BLIP-II"/>
    <property type="match status" value="2"/>
</dbReference>
<dbReference type="PROSITE" id="PS51257">
    <property type="entry name" value="PROKAR_LIPOPROTEIN"/>
    <property type="match status" value="1"/>
</dbReference>
<comment type="caution">
    <text evidence="2">The sequence shown here is derived from an EMBL/GenBank/DDBJ whole genome shotgun (WGS) entry which is preliminary data.</text>
</comment>
<reference evidence="2" key="1">
    <citation type="submission" date="2020-08" db="EMBL/GenBank/DDBJ databases">
        <title>Ramlibacter sp. GTP1 16S ribosomal RNA gene genome sequencing and assembly.</title>
        <authorList>
            <person name="Kang M."/>
        </authorList>
    </citation>
    <scope>NUCLEOTIDE SEQUENCE</scope>
    <source>
        <strain evidence="2">GTP1</strain>
    </source>
</reference>
<evidence type="ECO:0000313" key="2">
    <source>
        <dbReference type="EMBL" id="MBC5764591.1"/>
    </source>
</evidence>
<dbReference type="PANTHER" id="PTHR45982">
    <property type="entry name" value="REGULATOR OF CHROMOSOME CONDENSATION"/>
    <property type="match status" value="1"/>
</dbReference>
<proteinExistence type="predicted"/>
<feature type="region of interest" description="Disordered" evidence="1">
    <location>
        <begin position="28"/>
        <end position="51"/>
    </location>
</feature>
<protein>
    <submittedName>
        <fullName evidence="2">Uncharacterized protein</fullName>
    </submittedName>
</protein>
<organism evidence="2 3">
    <name type="scientific">Ramlibacter albus</name>
    <dbReference type="NCBI Taxonomy" id="2079448"/>
    <lineage>
        <taxon>Bacteria</taxon>
        <taxon>Pseudomonadati</taxon>
        <taxon>Pseudomonadota</taxon>
        <taxon>Betaproteobacteria</taxon>
        <taxon>Burkholderiales</taxon>
        <taxon>Comamonadaceae</taxon>
        <taxon>Ramlibacter</taxon>
    </lineage>
</organism>
<dbReference type="InterPro" id="IPR051553">
    <property type="entry name" value="Ran_GTPase-activating"/>
</dbReference>
<dbReference type="InterPro" id="IPR000408">
    <property type="entry name" value="Reg_chr_condens"/>
</dbReference>
<dbReference type="Proteomes" id="UP000596827">
    <property type="component" value="Unassembled WGS sequence"/>
</dbReference>